<evidence type="ECO:0000313" key="2">
    <source>
        <dbReference type="Proteomes" id="UP001079657"/>
    </source>
</evidence>
<organism evidence="1 2">
    <name type="scientific">Clostridium ganghwense</name>
    <dbReference type="NCBI Taxonomy" id="312089"/>
    <lineage>
        <taxon>Bacteria</taxon>
        <taxon>Bacillati</taxon>
        <taxon>Bacillota</taxon>
        <taxon>Clostridia</taxon>
        <taxon>Eubacteriales</taxon>
        <taxon>Clostridiaceae</taxon>
        <taxon>Clostridium</taxon>
    </lineage>
</organism>
<proteinExistence type="predicted"/>
<comment type="caution">
    <text evidence="1">The sequence shown here is derived from an EMBL/GenBank/DDBJ whole genome shotgun (WGS) entry which is preliminary data.</text>
</comment>
<evidence type="ECO:0000313" key="1">
    <source>
        <dbReference type="EMBL" id="MCY6372462.1"/>
    </source>
</evidence>
<keyword evidence="2" id="KW-1185">Reference proteome</keyword>
<dbReference type="RefSeq" id="WP_268051456.1">
    <property type="nucleotide sequence ID" value="NZ_JAPQES010000007.1"/>
</dbReference>
<gene>
    <name evidence="1" type="ORF">OXH55_17680</name>
</gene>
<sequence length="120" mass="13549">MSLNIERIKQQVKRGIAIKPTHIKLIRKEKISNGMRGGKEKPVDVAELDVFIDDSKHSLSGNLKESGKINRIRSLTMLAVAEGFEIKEGDYFIANEIKYRVTYPGMLVEGVYNSDLEVVK</sequence>
<dbReference type="Proteomes" id="UP001079657">
    <property type="component" value="Unassembled WGS sequence"/>
</dbReference>
<evidence type="ECO:0008006" key="3">
    <source>
        <dbReference type="Google" id="ProtNLM"/>
    </source>
</evidence>
<reference evidence="1" key="1">
    <citation type="submission" date="2022-12" db="EMBL/GenBank/DDBJ databases">
        <authorList>
            <person name="Wang J."/>
        </authorList>
    </citation>
    <scope>NUCLEOTIDE SEQUENCE</scope>
    <source>
        <strain evidence="1">HY-42-06</strain>
    </source>
</reference>
<protein>
    <recommendedName>
        <fullName evidence="3">Phage protein</fullName>
    </recommendedName>
</protein>
<dbReference type="EMBL" id="JAPQES010000007">
    <property type="protein sequence ID" value="MCY6372462.1"/>
    <property type="molecule type" value="Genomic_DNA"/>
</dbReference>
<accession>A0ABT4CTS0</accession>
<name>A0ABT4CTS0_9CLOT</name>